<keyword evidence="1" id="KW-0732">Signal</keyword>
<feature type="signal peptide" evidence="1">
    <location>
        <begin position="1"/>
        <end position="19"/>
    </location>
</feature>
<sequence>MKRTIAAIALASTALLVTACGETQRDKIEEAAKANGMTDVQFLACEDFANGIGNISSEDQGARIELAREVNEWAQKGGEDLATAGDSLARTATGSTTSWNVASDGFAEACWRAGWPRPGTVE</sequence>
<organism evidence="2 3">
    <name type="scientific">Rhodococcus spongiicola</name>
    <dbReference type="NCBI Taxonomy" id="2487352"/>
    <lineage>
        <taxon>Bacteria</taxon>
        <taxon>Bacillati</taxon>
        <taxon>Actinomycetota</taxon>
        <taxon>Actinomycetes</taxon>
        <taxon>Mycobacteriales</taxon>
        <taxon>Nocardiaceae</taxon>
        <taxon>Rhodococcus</taxon>
    </lineage>
</organism>
<dbReference type="EMBL" id="RKLN01000001">
    <property type="protein sequence ID" value="RVW06212.1"/>
    <property type="molecule type" value="Genomic_DNA"/>
</dbReference>
<dbReference type="Proteomes" id="UP000284333">
    <property type="component" value="Unassembled WGS sequence"/>
</dbReference>
<protein>
    <recommendedName>
        <fullName evidence="4">Lipoprotein</fullName>
    </recommendedName>
</protein>
<gene>
    <name evidence="2" type="ORF">EF834_01790</name>
</gene>
<dbReference type="AlphaFoldDB" id="A0A3S3AB86"/>
<feature type="chain" id="PRO_5039084808" description="Lipoprotein" evidence="1">
    <location>
        <begin position="20"/>
        <end position="122"/>
    </location>
</feature>
<reference evidence="2 3" key="1">
    <citation type="submission" date="2018-11" db="EMBL/GenBank/DDBJ databases">
        <title>Rhodococcus spongicola sp. nov. and Rhodococcus xishaensis sp. nov. from marine sponges.</title>
        <authorList>
            <person name="Li L."/>
            <person name="Lin H.W."/>
        </authorList>
    </citation>
    <scope>NUCLEOTIDE SEQUENCE [LARGE SCALE GENOMIC DNA]</scope>
    <source>
        <strain evidence="2 3">LHW50502</strain>
    </source>
</reference>
<evidence type="ECO:0000313" key="2">
    <source>
        <dbReference type="EMBL" id="RVW06212.1"/>
    </source>
</evidence>
<evidence type="ECO:0000256" key="1">
    <source>
        <dbReference type="SAM" id="SignalP"/>
    </source>
</evidence>
<keyword evidence="3" id="KW-1185">Reference proteome</keyword>
<evidence type="ECO:0008006" key="4">
    <source>
        <dbReference type="Google" id="ProtNLM"/>
    </source>
</evidence>
<dbReference type="RefSeq" id="WP_127945113.1">
    <property type="nucleotide sequence ID" value="NZ_RKLN01000001.1"/>
</dbReference>
<evidence type="ECO:0000313" key="3">
    <source>
        <dbReference type="Proteomes" id="UP000284333"/>
    </source>
</evidence>
<proteinExistence type="predicted"/>
<name>A0A3S3AB86_9NOCA</name>
<dbReference type="PROSITE" id="PS51257">
    <property type="entry name" value="PROKAR_LIPOPROTEIN"/>
    <property type="match status" value="1"/>
</dbReference>
<accession>A0A3S3AB86</accession>
<comment type="caution">
    <text evidence="2">The sequence shown here is derived from an EMBL/GenBank/DDBJ whole genome shotgun (WGS) entry which is preliminary data.</text>
</comment>